<name>A0ABQ8U8L7_9EUKA</name>
<proteinExistence type="predicted"/>
<keyword evidence="2" id="KW-1185">Reference proteome</keyword>
<dbReference type="Proteomes" id="UP001141327">
    <property type="component" value="Unassembled WGS sequence"/>
</dbReference>
<protein>
    <submittedName>
        <fullName evidence="1">Uncharacterized protein</fullName>
    </submittedName>
</protein>
<accession>A0ABQ8U8L7</accession>
<evidence type="ECO:0000313" key="2">
    <source>
        <dbReference type="Proteomes" id="UP001141327"/>
    </source>
</evidence>
<organism evidence="1 2">
    <name type="scientific">Paratrimastix pyriformis</name>
    <dbReference type="NCBI Taxonomy" id="342808"/>
    <lineage>
        <taxon>Eukaryota</taxon>
        <taxon>Metamonada</taxon>
        <taxon>Preaxostyla</taxon>
        <taxon>Paratrimastigidae</taxon>
        <taxon>Paratrimastix</taxon>
    </lineage>
</organism>
<comment type="caution">
    <text evidence="1">The sequence shown here is derived from an EMBL/GenBank/DDBJ whole genome shotgun (WGS) entry which is preliminary data.</text>
</comment>
<reference evidence="1" key="1">
    <citation type="journal article" date="2022" name="bioRxiv">
        <title>Genomics of Preaxostyla Flagellates Illuminates Evolutionary Transitions and the Path Towards Mitochondrial Loss.</title>
        <authorList>
            <person name="Novak L.V.F."/>
            <person name="Treitli S.C."/>
            <person name="Pyrih J."/>
            <person name="Halakuc P."/>
            <person name="Pipaliya S.V."/>
            <person name="Vacek V."/>
            <person name="Brzon O."/>
            <person name="Soukal P."/>
            <person name="Eme L."/>
            <person name="Dacks J.B."/>
            <person name="Karnkowska A."/>
            <person name="Elias M."/>
            <person name="Hampl V."/>
        </authorList>
    </citation>
    <scope>NUCLEOTIDE SEQUENCE</scope>
    <source>
        <strain evidence="1">RCP-MX</strain>
    </source>
</reference>
<sequence>MATAYPPPTDLPISFTSTFLRVLQLQCQFAFLSSPSRRSSVIRSLMALLAVPASNLATFRSRGKPPRLFAFPRRRSRFLSARPPPRVPGCMVRCGPPSGPARRYHYHPPREAVSSSCLSEDSDSGCPHLYFLSGPLIISTWRAKKPEIYKVLSESGHSEVFLQSHEDPAGIMIYLPRHDFEKAGKVAGTILYECPLVFNQSKQYLLDDLGSRPRVVDFGPRHPADSDSPRVMRLRPARAAHESVGEPWLLSFRMKFSRIGPAVAALEKKGCLPAVTQNEKRKTWFSASFLLLRSPPKKDAQLESQCAWVAAPERAAFAGKSRLKWRGCLGE</sequence>
<dbReference type="EMBL" id="JAPMOS010000134">
    <property type="protein sequence ID" value="KAJ4454776.1"/>
    <property type="molecule type" value="Genomic_DNA"/>
</dbReference>
<evidence type="ECO:0000313" key="1">
    <source>
        <dbReference type="EMBL" id="KAJ4454776.1"/>
    </source>
</evidence>
<gene>
    <name evidence="1" type="ORF">PAPYR_10424</name>
</gene>